<keyword evidence="3" id="KW-0802">TPR repeat</keyword>
<sequence>MEFRLLGPLQVVRDNAEVPVNAAKQRVLLAALALHAGRLLPADELIDRIWGPTPPAGARNTLRTYVMRLRKALGDASVIETMLDGYRLTGDTDVQRFNSLIADSPDLTRLDEALALWRGAPADGLLPAEVQTLADRRLEALIRRCELAVEQGRHDEAVPALRDLVAQHPLRENLWALLMRALHAAGRRAEALTAYDEARAILSDQLGIDPGSLLQSLRAELAGGVNPAEPPTPRPRPVFQLPPAVGNFVGRAPELDRIRTALMPGPAMRIMTISGPPGVGKTALAVRAAHMLRDQFPDGQLFINLRGHAQSSPVRAVDALARFLRALGVKPEDIPIDEDELTARYRTELADRRVLVVLDNAVSLHQVQRLFPGSAGCAVVITSRNQLRSLVASHGAAILLLNVFTATESAELIERSLGPQTERLSATLGQLCSHLPLALRLAIANMANMTAREIESYLAELMRGRQLTSLDIADDHALALRTTFDLSYQVLTPAAQRLFRLLAAVPGPDFTADAAAALVEVDAAEAHRLLAELQVASLTQSAAGGRWQLHDLLKLYAQELLVDAAEAEAARLRLLAWYLHSADAAVAQLTPHMVRGALEPLPDGVTVPALPDARTALHWLGAEHQNLVAAAVHADENGPREFCWQLANALRGYLRSRGHRVDWLTLSEAGMRAAVAAGNTVAQAVMHNCLGTIYEITDNDRSIHHFTQALAVGGDDIEPDLRAAALNNLGTQYKEIGRLDDSIAHYERALAIATQFCTPTVVAIVVGGLGTALLMAGRLTAAREQFERAAQDCFALKLNESSGIQVGNLAITALEMGDTGTCLDHAATAHEIFERHEYGYGLAGVFTVIASARYELGDLAEAAAAAENAVELARSANADRYESDALAVLSTISTRRGNVPAALDQGRHALKIAVDIRQARAEIEACLALAQAHQADGDLPAAQEHARRALRTTNQAGIGQREARCHTVLAMTLVEHNGSPEAAVHAEQAVRIARAHGQPIDEGRALIVLAKAYADHRSADCLRQAETVLDRIAHPGAAEARELLTGISPRGR</sequence>
<dbReference type="Pfam" id="PF13424">
    <property type="entry name" value="TPR_12"/>
    <property type="match status" value="1"/>
</dbReference>
<organism evidence="6 7">
    <name type="scientific">Kutzneria buriramensis</name>
    <dbReference type="NCBI Taxonomy" id="1045776"/>
    <lineage>
        <taxon>Bacteria</taxon>
        <taxon>Bacillati</taxon>
        <taxon>Actinomycetota</taxon>
        <taxon>Actinomycetes</taxon>
        <taxon>Pseudonocardiales</taxon>
        <taxon>Pseudonocardiaceae</taxon>
        <taxon>Kutzneria</taxon>
    </lineage>
</organism>
<dbReference type="OrthoDB" id="9812579at2"/>
<dbReference type="InterPro" id="IPR003593">
    <property type="entry name" value="AAA+_ATPase"/>
</dbReference>
<evidence type="ECO:0000313" key="7">
    <source>
        <dbReference type="Proteomes" id="UP000256269"/>
    </source>
</evidence>
<dbReference type="Gene3D" id="3.40.50.300">
    <property type="entry name" value="P-loop containing nucleotide triphosphate hydrolases"/>
    <property type="match status" value="1"/>
</dbReference>
<dbReference type="AlphaFoldDB" id="A0A3E0IA46"/>
<dbReference type="PROSITE" id="PS50005">
    <property type="entry name" value="TPR"/>
    <property type="match status" value="1"/>
</dbReference>
<evidence type="ECO:0000259" key="5">
    <source>
        <dbReference type="PROSITE" id="PS51755"/>
    </source>
</evidence>
<dbReference type="SUPFAM" id="SSF52540">
    <property type="entry name" value="P-loop containing nucleoside triphosphate hydrolases"/>
    <property type="match status" value="1"/>
</dbReference>
<dbReference type="Pfam" id="PF00931">
    <property type="entry name" value="NB-ARC"/>
    <property type="match status" value="1"/>
</dbReference>
<evidence type="ECO:0000256" key="2">
    <source>
        <dbReference type="ARBA" id="ARBA00023125"/>
    </source>
</evidence>
<dbReference type="InterPro" id="IPR016032">
    <property type="entry name" value="Sig_transdc_resp-reg_C-effctor"/>
</dbReference>
<dbReference type="SMART" id="SM01043">
    <property type="entry name" value="BTAD"/>
    <property type="match status" value="1"/>
</dbReference>
<dbReference type="EMBL" id="QUNO01000001">
    <property type="protein sequence ID" value="REH55519.1"/>
    <property type="molecule type" value="Genomic_DNA"/>
</dbReference>
<dbReference type="CDD" id="cd15831">
    <property type="entry name" value="BTAD"/>
    <property type="match status" value="1"/>
</dbReference>
<dbReference type="InterPro" id="IPR011990">
    <property type="entry name" value="TPR-like_helical_dom_sf"/>
</dbReference>
<dbReference type="GO" id="GO:0000160">
    <property type="term" value="P:phosphorelay signal transduction system"/>
    <property type="evidence" value="ECO:0007669"/>
    <property type="project" value="InterPro"/>
</dbReference>
<dbReference type="PANTHER" id="PTHR47691:SF3">
    <property type="entry name" value="HTH-TYPE TRANSCRIPTIONAL REGULATOR RV0890C-RELATED"/>
    <property type="match status" value="1"/>
</dbReference>
<dbReference type="Pfam" id="PF03704">
    <property type="entry name" value="BTAD"/>
    <property type="match status" value="1"/>
</dbReference>
<feature type="repeat" description="TPR" evidence="3">
    <location>
        <begin position="723"/>
        <end position="756"/>
    </location>
</feature>
<dbReference type="SUPFAM" id="SSF48452">
    <property type="entry name" value="TPR-like"/>
    <property type="match status" value="3"/>
</dbReference>
<dbReference type="PROSITE" id="PS51755">
    <property type="entry name" value="OMPR_PHOB"/>
    <property type="match status" value="1"/>
</dbReference>
<dbReference type="Proteomes" id="UP000256269">
    <property type="component" value="Unassembled WGS sequence"/>
</dbReference>
<feature type="domain" description="OmpR/PhoB-type" evidence="5">
    <location>
        <begin position="1"/>
        <end position="90"/>
    </location>
</feature>
<protein>
    <submittedName>
        <fullName evidence="6">DNA-binding SARP family transcriptional activator</fullName>
    </submittedName>
</protein>
<dbReference type="GO" id="GO:0043531">
    <property type="term" value="F:ADP binding"/>
    <property type="evidence" value="ECO:0007669"/>
    <property type="project" value="InterPro"/>
</dbReference>
<dbReference type="InterPro" id="IPR019734">
    <property type="entry name" value="TPR_rpt"/>
</dbReference>
<dbReference type="SMART" id="SM00382">
    <property type="entry name" value="AAA"/>
    <property type="match status" value="1"/>
</dbReference>
<dbReference type="PANTHER" id="PTHR47691">
    <property type="entry name" value="REGULATOR-RELATED"/>
    <property type="match status" value="1"/>
</dbReference>
<dbReference type="SMART" id="SM00862">
    <property type="entry name" value="Trans_reg_C"/>
    <property type="match status" value="1"/>
</dbReference>
<dbReference type="PRINTS" id="PR00364">
    <property type="entry name" value="DISEASERSIST"/>
</dbReference>
<dbReference type="RefSeq" id="WP_116172422.1">
    <property type="nucleotide sequence ID" value="NZ_CP144375.1"/>
</dbReference>
<dbReference type="InterPro" id="IPR005158">
    <property type="entry name" value="BTAD"/>
</dbReference>
<name>A0A3E0IA46_9PSEU</name>
<dbReference type="InterPro" id="IPR002182">
    <property type="entry name" value="NB-ARC"/>
</dbReference>
<gene>
    <name evidence="6" type="ORF">BCF44_101543</name>
</gene>
<evidence type="ECO:0000256" key="3">
    <source>
        <dbReference type="PROSITE-ProRule" id="PRU00339"/>
    </source>
</evidence>
<comment type="similarity">
    <text evidence="1">Belongs to the AfsR/DnrI/RedD regulatory family.</text>
</comment>
<dbReference type="SMART" id="SM00028">
    <property type="entry name" value="TPR"/>
    <property type="match status" value="7"/>
</dbReference>
<evidence type="ECO:0000256" key="1">
    <source>
        <dbReference type="ARBA" id="ARBA00005820"/>
    </source>
</evidence>
<keyword evidence="2 4" id="KW-0238">DNA-binding</keyword>
<dbReference type="Pfam" id="PF00486">
    <property type="entry name" value="Trans_reg_C"/>
    <property type="match status" value="1"/>
</dbReference>
<feature type="DNA-binding region" description="OmpR/PhoB-type" evidence="4">
    <location>
        <begin position="1"/>
        <end position="90"/>
    </location>
</feature>
<dbReference type="InterPro" id="IPR027417">
    <property type="entry name" value="P-loop_NTPase"/>
</dbReference>
<dbReference type="InterPro" id="IPR001867">
    <property type="entry name" value="OmpR/PhoB-type_DNA-bd"/>
</dbReference>
<dbReference type="Gene3D" id="1.10.10.10">
    <property type="entry name" value="Winged helix-like DNA-binding domain superfamily/Winged helix DNA-binding domain"/>
    <property type="match status" value="1"/>
</dbReference>
<dbReference type="GO" id="GO:0006355">
    <property type="term" value="P:regulation of DNA-templated transcription"/>
    <property type="evidence" value="ECO:0007669"/>
    <property type="project" value="InterPro"/>
</dbReference>
<comment type="caution">
    <text evidence="6">The sequence shown here is derived from an EMBL/GenBank/DDBJ whole genome shotgun (WGS) entry which is preliminary data.</text>
</comment>
<dbReference type="SUPFAM" id="SSF46894">
    <property type="entry name" value="C-terminal effector domain of the bipartite response regulators"/>
    <property type="match status" value="1"/>
</dbReference>
<accession>A0A3E0IA46</accession>
<evidence type="ECO:0000256" key="4">
    <source>
        <dbReference type="PROSITE-ProRule" id="PRU01091"/>
    </source>
</evidence>
<dbReference type="GO" id="GO:0003677">
    <property type="term" value="F:DNA binding"/>
    <property type="evidence" value="ECO:0007669"/>
    <property type="project" value="UniProtKB-UniRule"/>
</dbReference>
<dbReference type="InterPro" id="IPR036388">
    <property type="entry name" value="WH-like_DNA-bd_sf"/>
</dbReference>
<dbReference type="Gene3D" id="1.25.40.10">
    <property type="entry name" value="Tetratricopeptide repeat domain"/>
    <property type="match status" value="3"/>
</dbReference>
<proteinExistence type="inferred from homology"/>
<evidence type="ECO:0000313" key="6">
    <source>
        <dbReference type="EMBL" id="REH55519.1"/>
    </source>
</evidence>
<reference evidence="6 7" key="1">
    <citation type="submission" date="2018-08" db="EMBL/GenBank/DDBJ databases">
        <title>Genomic Encyclopedia of Archaeal and Bacterial Type Strains, Phase II (KMG-II): from individual species to whole genera.</title>
        <authorList>
            <person name="Goeker M."/>
        </authorList>
    </citation>
    <scope>NUCLEOTIDE SEQUENCE [LARGE SCALE GENOMIC DNA]</scope>
    <source>
        <strain evidence="6 7">DSM 45791</strain>
    </source>
</reference>
<keyword evidence="7" id="KW-1185">Reference proteome</keyword>